<reference evidence="1" key="1">
    <citation type="submission" date="2014-09" db="EMBL/GenBank/DDBJ databases">
        <authorList>
            <person name="Magalhaes I.L.F."/>
            <person name="Oliveira U."/>
            <person name="Santos F.R."/>
            <person name="Vidigal T.H.D.A."/>
            <person name="Brescovit A.D."/>
            <person name="Santos A.J."/>
        </authorList>
    </citation>
    <scope>NUCLEOTIDE SEQUENCE</scope>
    <source>
        <tissue evidence="1">Shoot tissue taken approximately 20 cm above the soil surface</tissue>
    </source>
</reference>
<evidence type="ECO:0000313" key="1">
    <source>
        <dbReference type="EMBL" id="JAE07175.1"/>
    </source>
</evidence>
<sequence length="144" mass="15750">MKAWSTPASCRWNSCCSCPWSAVTLSTSSRARRRRWSRSRWRTSRCSSPHTKKTIARMATMKRILGLILFSALSSAELDDAGGCGGDGGGINHEELLILAPNTQLKNPEQPKSPNQHGSRGAALLYDQPKRWNLLGCNSCACAS</sequence>
<dbReference type="AlphaFoldDB" id="A0A0A9F2F0"/>
<organism evidence="1">
    <name type="scientific">Arundo donax</name>
    <name type="common">Giant reed</name>
    <name type="synonym">Donax arundinaceus</name>
    <dbReference type="NCBI Taxonomy" id="35708"/>
    <lineage>
        <taxon>Eukaryota</taxon>
        <taxon>Viridiplantae</taxon>
        <taxon>Streptophyta</taxon>
        <taxon>Embryophyta</taxon>
        <taxon>Tracheophyta</taxon>
        <taxon>Spermatophyta</taxon>
        <taxon>Magnoliopsida</taxon>
        <taxon>Liliopsida</taxon>
        <taxon>Poales</taxon>
        <taxon>Poaceae</taxon>
        <taxon>PACMAD clade</taxon>
        <taxon>Arundinoideae</taxon>
        <taxon>Arundineae</taxon>
        <taxon>Arundo</taxon>
    </lineage>
</organism>
<accession>A0A0A9F2F0</accession>
<name>A0A0A9F2F0_ARUDO</name>
<reference evidence="1" key="2">
    <citation type="journal article" date="2015" name="Data Brief">
        <title>Shoot transcriptome of the giant reed, Arundo donax.</title>
        <authorList>
            <person name="Barrero R.A."/>
            <person name="Guerrero F.D."/>
            <person name="Moolhuijzen P."/>
            <person name="Goolsby J.A."/>
            <person name="Tidwell J."/>
            <person name="Bellgard S.E."/>
            <person name="Bellgard M.I."/>
        </authorList>
    </citation>
    <scope>NUCLEOTIDE SEQUENCE</scope>
    <source>
        <tissue evidence="1">Shoot tissue taken approximately 20 cm above the soil surface</tissue>
    </source>
</reference>
<proteinExistence type="predicted"/>
<dbReference type="EMBL" id="GBRH01190721">
    <property type="protein sequence ID" value="JAE07175.1"/>
    <property type="molecule type" value="Transcribed_RNA"/>
</dbReference>
<protein>
    <submittedName>
        <fullName evidence="1">Uncharacterized protein</fullName>
    </submittedName>
</protein>